<proteinExistence type="predicted"/>
<feature type="domain" description="Polysaccharide export protein N-terminal" evidence="2">
    <location>
        <begin position="33"/>
        <end position="108"/>
    </location>
</feature>
<dbReference type="AlphaFoldDB" id="A7HXH4"/>
<dbReference type="Gene3D" id="3.30.1950.10">
    <property type="entry name" value="wza like domain"/>
    <property type="match status" value="1"/>
</dbReference>
<dbReference type="InterPro" id="IPR003715">
    <property type="entry name" value="Poly_export_N"/>
</dbReference>
<dbReference type="KEGG" id="pla:Plav_3000"/>
<dbReference type="RefSeq" id="WP_012111928.1">
    <property type="nucleotide sequence ID" value="NC_009719.1"/>
</dbReference>
<evidence type="ECO:0000256" key="1">
    <source>
        <dbReference type="ARBA" id="ARBA00022729"/>
    </source>
</evidence>
<evidence type="ECO:0000313" key="4">
    <source>
        <dbReference type="EMBL" id="ABS64607.1"/>
    </source>
</evidence>
<dbReference type="Gene3D" id="3.10.560.10">
    <property type="entry name" value="Outer membrane lipoprotein wza domain like"/>
    <property type="match status" value="1"/>
</dbReference>
<reference evidence="4 5" key="1">
    <citation type="journal article" date="2011" name="Stand. Genomic Sci.">
        <title>Complete genome sequence of Parvibaculum lavamentivorans type strain (DS-1(T)).</title>
        <authorList>
            <person name="Schleheck D."/>
            <person name="Weiss M."/>
            <person name="Pitluck S."/>
            <person name="Bruce D."/>
            <person name="Land M.L."/>
            <person name="Han S."/>
            <person name="Saunders E."/>
            <person name="Tapia R."/>
            <person name="Detter C."/>
            <person name="Brettin T."/>
            <person name="Han J."/>
            <person name="Woyke T."/>
            <person name="Goodwin L."/>
            <person name="Pennacchio L."/>
            <person name="Nolan M."/>
            <person name="Cook A.M."/>
            <person name="Kjelleberg S."/>
            <person name="Thomas T."/>
        </authorList>
    </citation>
    <scope>NUCLEOTIDE SEQUENCE [LARGE SCALE GENOMIC DNA]</scope>
    <source>
        <strain evidence="5">DS-1 / DSM 13023 / NCIMB 13966</strain>
    </source>
</reference>
<dbReference type="InterPro" id="IPR049712">
    <property type="entry name" value="Poly_export"/>
</dbReference>
<dbReference type="InterPro" id="IPR019554">
    <property type="entry name" value="Soluble_ligand-bd"/>
</dbReference>
<sequence length="186" mass="20135">MNARLALVLMVIGAFAAGCAERGLIAERPIVPESEIYRLDTGDQLRVVVFGQSDLSGDFTVDGTGAISMPLLPPLVARGMTTDEFERAVADELGAKLLRNPNVSVQVTQFRPFFILGEVQRAGQYPFVNGMTVQSAAAIAGGFTYRADADRVKITRNRGDRIVELGVDSNAPVMPGDTILVKERYF</sequence>
<dbReference type="Pfam" id="PF10531">
    <property type="entry name" value="SLBB"/>
    <property type="match status" value="1"/>
</dbReference>
<dbReference type="HOGENOM" id="CLU_038343_5_1_5"/>
<evidence type="ECO:0000313" key="5">
    <source>
        <dbReference type="Proteomes" id="UP000006377"/>
    </source>
</evidence>
<feature type="domain" description="Soluble ligand binding" evidence="3">
    <location>
        <begin position="113"/>
        <end position="159"/>
    </location>
</feature>
<dbReference type="EMBL" id="CP000774">
    <property type="protein sequence ID" value="ABS64607.1"/>
    <property type="molecule type" value="Genomic_DNA"/>
</dbReference>
<organism evidence="4 5">
    <name type="scientific">Parvibaculum lavamentivorans (strain DS-1 / DSM 13023 / NCIMB 13966)</name>
    <dbReference type="NCBI Taxonomy" id="402881"/>
    <lineage>
        <taxon>Bacteria</taxon>
        <taxon>Pseudomonadati</taxon>
        <taxon>Pseudomonadota</taxon>
        <taxon>Alphaproteobacteria</taxon>
        <taxon>Hyphomicrobiales</taxon>
        <taxon>Parvibaculaceae</taxon>
        <taxon>Parvibaculum</taxon>
    </lineage>
</organism>
<name>A7HXH4_PARL1</name>
<dbReference type="eggNOG" id="COG1596">
    <property type="taxonomic scope" value="Bacteria"/>
</dbReference>
<gene>
    <name evidence="4" type="ordered locus">Plav_3000</name>
</gene>
<dbReference type="PANTHER" id="PTHR33619:SF3">
    <property type="entry name" value="POLYSACCHARIDE EXPORT PROTEIN GFCE-RELATED"/>
    <property type="match status" value="1"/>
</dbReference>
<dbReference type="OrthoDB" id="197007at2"/>
<keyword evidence="5" id="KW-1185">Reference proteome</keyword>
<dbReference type="PROSITE" id="PS51257">
    <property type="entry name" value="PROKAR_LIPOPROTEIN"/>
    <property type="match status" value="1"/>
</dbReference>
<dbReference type="GO" id="GO:0015159">
    <property type="term" value="F:polysaccharide transmembrane transporter activity"/>
    <property type="evidence" value="ECO:0007669"/>
    <property type="project" value="InterPro"/>
</dbReference>
<evidence type="ECO:0000259" key="2">
    <source>
        <dbReference type="Pfam" id="PF02563"/>
    </source>
</evidence>
<dbReference type="PANTHER" id="PTHR33619">
    <property type="entry name" value="POLYSACCHARIDE EXPORT PROTEIN GFCE-RELATED"/>
    <property type="match status" value="1"/>
</dbReference>
<dbReference type="STRING" id="402881.Plav_3000"/>
<accession>A7HXH4</accession>
<dbReference type="Pfam" id="PF02563">
    <property type="entry name" value="Poly_export"/>
    <property type="match status" value="1"/>
</dbReference>
<evidence type="ECO:0000259" key="3">
    <source>
        <dbReference type="Pfam" id="PF10531"/>
    </source>
</evidence>
<keyword evidence="1" id="KW-0732">Signal</keyword>
<protein>
    <submittedName>
        <fullName evidence="4">Polysaccharide export protein</fullName>
    </submittedName>
</protein>
<dbReference type="Proteomes" id="UP000006377">
    <property type="component" value="Chromosome"/>
</dbReference>